<evidence type="ECO:0000313" key="1">
    <source>
        <dbReference type="EMBL" id="CDM04334.1"/>
    </source>
</evidence>
<dbReference type="Proteomes" id="UP000019380">
    <property type="component" value="Unassembled WGS sequence"/>
</dbReference>
<sequence>MKDVSASVQVSANVGSGSKTAKYIVGKQILQATILFCRNMGQGILWYI</sequence>
<evidence type="ECO:0000313" key="2">
    <source>
        <dbReference type="Proteomes" id="UP000019380"/>
    </source>
</evidence>
<reference evidence="1 2" key="1">
    <citation type="submission" date="2013-12" db="EMBL/GenBank/DDBJ databases">
        <title>Improved hybrid genome assemblies of Bacteroides xylanisolvens SD CC 1b and Bacteroides xylanisolvens SD CC 2a using Illumina and 454 Sequencing.</title>
        <authorList>
            <person name="Ramaraj T."/>
            <person name="Sundararajan A."/>
            <person name="Mudge J."/>
            <person name="Schilkey F.D."/>
            <person name="Delvecchio V."/>
            <person name="Donlon M."/>
            <person name="Ziemer C."/>
        </authorList>
    </citation>
    <scope>NUCLEOTIDE SEQUENCE [LARGE SCALE GENOMIC DNA]</scope>
</reference>
<dbReference type="EMBL" id="CBXG010000020">
    <property type="protein sequence ID" value="CDM04334.1"/>
    <property type="molecule type" value="Genomic_DNA"/>
</dbReference>
<gene>
    <name evidence="1" type="ORF">BN890_19090</name>
</gene>
<protein>
    <submittedName>
        <fullName evidence="1">Uncharacterized protein</fullName>
    </submittedName>
</protein>
<dbReference type="AlphaFoldDB" id="W6P3U2"/>
<organism evidence="1 2">
    <name type="scientific">Bacteroides xylanisolvens SD CC 1b</name>
    <dbReference type="NCBI Taxonomy" id="702447"/>
    <lineage>
        <taxon>Bacteria</taxon>
        <taxon>Pseudomonadati</taxon>
        <taxon>Bacteroidota</taxon>
        <taxon>Bacteroidia</taxon>
        <taxon>Bacteroidales</taxon>
        <taxon>Bacteroidaceae</taxon>
        <taxon>Bacteroides</taxon>
    </lineage>
</organism>
<comment type="caution">
    <text evidence="1">The sequence shown here is derived from an EMBL/GenBank/DDBJ whole genome shotgun (WGS) entry which is preliminary data.</text>
</comment>
<accession>W6P3U2</accession>
<name>W6P3U2_9BACE</name>
<proteinExistence type="predicted"/>